<proteinExistence type="predicted"/>
<gene>
    <name evidence="4" type="primary">LOC100366982</name>
</gene>
<dbReference type="Pfam" id="PF05193">
    <property type="entry name" value="Peptidase_M16_C"/>
    <property type="match status" value="1"/>
</dbReference>
<keyword evidence="3" id="KW-1185">Reference proteome</keyword>
<evidence type="ECO:0000313" key="3">
    <source>
        <dbReference type="Proteomes" id="UP000694865"/>
    </source>
</evidence>
<dbReference type="SUPFAM" id="SSF63411">
    <property type="entry name" value="LuxS/MPP-like metallohydrolase"/>
    <property type="match status" value="2"/>
</dbReference>
<dbReference type="Pfam" id="PF00675">
    <property type="entry name" value="Peptidase_M16"/>
    <property type="match status" value="1"/>
</dbReference>
<dbReference type="InterPro" id="IPR007863">
    <property type="entry name" value="Peptidase_M16_C"/>
</dbReference>
<feature type="domain" description="Peptidase M16 N-terminal" evidence="1">
    <location>
        <begin position="50"/>
        <end position="136"/>
    </location>
</feature>
<dbReference type="InterPro" id="IPR011249">
    <property type="entry name" value="Metalloenz_LuxS/M16"/>
</dbReference>
<organism evidence="3 4">
    <name type="scientific">Saccoglossus kowalevskii</name>
    <name type="common">Acorn worm</name>
    <dbReference type="NCBI Taxonomy" id="10224"/>
    <lineage>
        <taxon>Eukaryota</taxon>
        <taxon>Metazoa</taxon>
        <taxon>Hemichordata</taxon>
        <taxon>Enteropneusta</taxon>
        <taxon>Harrimaniidae</taxon>
        <taxon>Saccoglossus</taxon>
    </lineage>
</organism>
<dbReference type="PANTHER" id="PTHR43016:SF16">
    <property type="entry name" value="METALLOPROTEASE, PUTATIVE (AFU_ORTHOLOGUE AFUA_4G07610)-RELATED"/>
    <property type="match status" value="1"/>
</dbReference>
<dbReference type="Gene3D" id="3.30.830.10">
    <property type="entry name" value="Metalloenzyme, LuxS/M16 peptidase-like"/>
    <property type="match status" value="3"/>
</dbReference>
<dbReference type="GeneID" id="100366982"/>
<dbReference type="RefSeq" id="XP_006821746.1">
    <property type="nucleotide sequence ID" value="XM_006821683.1"/>
</dbReference>
<sequence length="923" mass="104653">MATSFEKVCSVVANGVIPVSKYKSKNTGMVVCIAEVEGPLVNGYFCLATEAHDDDGLPHTLEHLVFMGSEKYPFKGVLDLLANRCLAQGTNAWTDTDHTCYTVTTAGSQGFLNLLPIYLDHVLYPTLTDAAFITEVHHINGDGEDAGVVYCEMQGRENSGESLTHLEMLRAMYPGKCGYKSETGGIMLNLRTSTNNEKVTSYHKEFYRPENLCLIITGQVKPEDVFKALEPIEEKIISKGKLPEYTRPWQAAVPPLEGSVTKLIPYASDDEANGMVAVAFRAPPSKDLYSSSANMILLEYLTDTAVSPLQRDFVEIDDPFCSKVRYSIIENSEGCMYVKFDNVPKEKLSSVKDKMLTALAKIADGTESIDMKRMKSVIHKQVLESLNNMEDRPHDTFAFIIIGHALYGDSMEDLEGRLNQVSDLKKLSDEPVEFWKKFLTTYYVKPPCITIIGEPNRKLMEEMAETEKARISKQVEMLGKDGLKQKAELLEKSTEQNEIEPPSEMVCCLDVPDTASVQFHPITRYNDFTEIASQCKYMQLDKMPYTFQLDDINTSFVKYIDRDAKLIPHDEVITELSSDTLSSEASVGIDGHRFRCGTYDQLAVLKMKVELEKYSAGVKWLYELLYKTKFTKERLKIVSTKMMNDVSRMKRDGRTVVTAVLRDLNFLEGSNHHTCNMMRQYKFLNNLLETLEADSDKMKSNTAVYVLVCFHDVMSSAVTCFHDKWNVMSSAVTCFHDKWNVMSSAVTCFHDKWNVMSSAVTCFYDKWNVMSSAVTCFHDKWKVMSSAVTCFHDKWNVMSSAVTCFHDKWNVMSSAVTCFHDKWNVMSSAVTCFYDKWNVMSSAVTCFHDKWNVMSSAVTCFHDKWNVMSSAVTCFYDKWNVMSSAVTCFHDKWNVMSSAVTCFYRKEIKCKIVCLHALQNLLV</sequence>
<feature type="domain" description="Peptidase M16 C-terminal" evidence="2">
    <location>
        <begin position="196"/>
        <end position="365"/>
    </location>
</feature>
<accession>A0ABM0MP05</accession>
<name>A0ABM0MP05_SACKO</name>
<dbReference type="InterPro" id="IPR011765">
    <property type="entry name" value="Pept_M16_N"/>
</dbReference>
<evidence type="ECO:0000313" key="4">
    <source>
        <dbReference type="RefSeq" id="XP_006821746.1"/>
    </source>
</evidence>
<evidence type="ECO:0000259" key="2">
    <source>
        <dbReference type="Pfam" id="PF05193"/>
    </source>
</evidence>
<reference evidence="4" key="1">
    <citation type="submission" date="2025-08" db="UniProtKB">
        <authorList>
            <consortium name="RefSeq"/>
        </authorList>
    </citation>
    <scope>IDENTIFICATION</scope>
    <source>
        <tissue evidence="4">Testes</tissue>
    </source>
</reference>
<dbReference type="Proteomes" id="UP000694865">
    <property type="component" value="Unplaced"/>
</dbReference>
<dbReference type="PANTHER" id="PTHR43016">
    <property type="entry name" value="PRESEQUENCE PROTEASE"/>
    <property type="match status" value="1"/>
</dbReference>
<protein>
    <submittedName>
        <fullName evidence="4">Uncharacterized protein C05D11.1-like</fullName>
    </submittedName>
</protein>
<evidence type="ECO:0000259" key="1">
    <source>
        <dbReference type="Pfam" id="PF00675"/>
    </source>
</evidence>